<evidence type="ECO:0000313" key="1">
    <source>
        <dbReference type="EMBL" id="QHC01956.1"/>
    </source>
</evidence>
<accession>A0A7L4YS17</accession>
<reference evidence="1 2" key="1">
    <citation type="journal article" date="2018" name="Int. J. Syst. Evol. Microbiol.">
        <title>Epidermidibacterium keratini gen. nov., sp. nov., a member of the family Sporichthyaceae, isolated from keratin epidermis.</title>
        <authorList>
            <person name="Lee D.G."/>
            <person name="Trujillo M.E."/>
            <person name="Kang S."/>
            <person name="Nam J.J."/>
            <person name="Kim Y.J."/>
        </authorList>
    </citation>
    <scope>NUCLEOTIDE SEQUENCE [LARGE SCALE GENOMIC DNA]</scope>
    <source>
        <strain evidence="1 2">EPI-7</strain>
    </source>
</reference>
<dbReference type="RefSeq" id="WP_159547080.1">
    <property type="nucleotide sequence ID" value="NZ_CP047156.1"/>
</dbReference>
<dbReference type="OrthoDB" id="8479279at2"/>
<organism evidence="1 2">
    <name type="scientific">Epidermidibacterium keratini</name>
    <dbReference type="NCBI Taxonomy" id="1891644"/>
    <lineage>
        <taxon>Bacteria</taxon>
        <taxon>Bacillati</taxon>
        <taxon>Actinomycetota</taxon>
        <taxon>Actinomycetes</taxon>
        <taxon>Sporichthyales</taxon>
        <taxon>Sporichthyaceae</taxon>
        <taxon>Epidermidibacterium</taxon>
    </lineage>
</organism>
<evidence type="ECO:0008006" key="3">
    <source>
        <dbReference type="Google" id="ProtNLM"/>
    </source>
</evidence>
<name>A0A7L4YS17_9ACTN</name>
<dbReference type="KEGG" id="eke:EK0264_17860"/>
<keyword evidence="2" id="KW-1185">Reference proteome</keyword>
<proteinExistence type="predicted"/>
<gene>
    <name evidence="1" type="ORF">EK0264_17860</name>
</gene>
<dbReference type="EMBL" id="CP047156">
    <property type="protein sequence ID" value="QHC01956.1"/>
    <property type="molecule type" value="Genomic_DNA"/>
</dbReference>
<sequence>MRPRTFAPSRDGWPFSNGSLVGTPLRVGRVRVGRVIGGLCGGMCLAALRHWRDGDPLPTDPRAAQTEIAAAQLRSFDVPRSPGRYLRLQRPRATDARQQTTAPALAAVRAELSAGEPVLLGLVCVLSRAPWAATEHHVVLAYDLIAEQDQTQVRIYDPNYPARDDVTLQVSDDGARLTHSRGRRVYAMFPIEIRH</sequence>
<dbReference type="Proteomes" id="UP000463857">
    <property type="component" value="Chromosome"/>
</dbReference>
<protein>
    <recommendedName>
        <fullName evidence="3">Peptidase C39-like domain-containing protein</fullName>
    </recommendedName>
</protein>
<evidence type="ECO:0000313" key="2">
    <source>
        <dbReference type="Proteomes" id="UP000463857"/>
    </source>
</evidence>
<dbReference type="InParanoid" id="A0A7L4YS17"/>
<dbReference type="AlphaFoldDB" id="A0A7L4YS17"/>